<dbReference type="GO" id="GO:0034599">
    <property type="term" value="P:cellular response to oxidative stress"/>
    <property type="evidence" value="ECO:0007669"/>
    <property type="project" value="TreeGrafter"/>
</dbReference>
<dbReference type="GO" id="GO:0004601">
    <property type="term" value="F:peroxidase activity"/>
    <property type="evidence" value="ECO:0007669"/>
    <property type="project" value="UniProtKB-KW"/>
</dbReference>
<dbReference type="PROSITE" id="PS00763">
    <property type="entry name" value="GLUTATHIONE_PEROXID_2"/>
    <property type="match status" value="1"/>
</dbReference>
<evidence type="ECO:0000256" key="3">
    <source>
        <dbReference type="ARBA" id="ARBA00023002"/>
    </source>
</evidence>
<dbReference type="SUPFAM" id="SSF52833">
    <property type="entry name" value="Thioredoxin-like"/>
    <property type="match status" value="1"/>
</dbReference>
<dbReference type="GeneID" id="67182107"/>
<dbReference type="RefSeq" id="WP_013345403.1">
    <property type="nucleotide sequence ID" value="NC_014541.1"/>
</dbReference>
<evidence type="ECO:0000313" key="8">
    <source>
        <dbReference type="Proteomes" id="UP000006683"/>
    </source>
</evidence>
<dbReference type="OrthoDB" id="9785502at2"/>
<dbReference type="STRING" id="550540.Fbal_1894"/>
<dbReference type="PROSITE" id="PS00460">
    <property type="entry name" value="GLUTATHIONE_PEROXID_1"/>
    <property type="match status" value="1"/>
</dbReference>
<dbReference type="AlphaFoldDB" id="E1ST50"/>
<dbReference type="PANTHER" id="PTHR11592">
    <property type="entry name" value="GLUTATHIONE PEROXIDASE"/>
    <property type="match status" value="1"/>
</dbReference>
<dbReference type="KEGG" id="fbl:Fbal_1894"/>
<protein>
    <recommendedName>
        <fullName evidence="5">Glutathione peroxidase</fullName>
    </recommendedName>
</protein>
<organism evidence="7 8">
    <name type="scientific">Ferrimonas balearica (strain DSM 9799 / CCM 4581 / KCTC 23876 / PAT)</name>
    <dbReference type="NCBI Taxonomy" id="550540"/>
    <lineage>
        <taxon>Bacteria</taxon>
        <taxon>Pseudomonadati</taxon>
        <taxon>Pseudomonadota</taxon>
        <taxon>Gammaproteobacteria</taxon>
        <taxon>Alteromonadales</taxon>
        <taxon>Ferrimonadaceae</taxon>
        <taxon>Ferrimonas</taxon>
    </lineage>
</organism>
<dbReference type="InterPro" id="IPR036249">
    <property type="entry name" value="Thioredoxin-like_sf"/>
</dbReference>
<evidence type="ECO:0000259" key="6">
    <source>
        <dbReference type="PROSITE" id="PS51352"/>
    </source>
</evidence>
<sequence length="160" mass="17804">MSGNIYQFSADLNGGEPQSLEAYRGKVLLVVNTASACGFTPQYEGLQKLQNEFGERGFSVLAFPCNQFGNQESGDDEAIRGFCDLRFNIDFPLFSKIDVNGNNAHPLFEWLKAEKGGWLGDNIKWNFTKFLVDREGRVVERFAPTTKPESIAGAIEKLLA</sequence>
<keyword evidence="8" id="KW-1185">Reference proteome</keyword>
<keyword evidence="3 5" id="KW-0560">Oxidoreductase</keyword>
<accession>E1ST50</accession>
<dbReference type="PROSITE" id="PS51352">
    <property type="entry name" value="THIOREDOXIN_2"/>
    <property type="match status" value="1"/>
</dbReference>
<dbReference type="InterPro" id="IPR000889">
    <property type="entry name" value="Glutathione_peroxidase"/>
</dbReference>
<dbReference type="Gene3D" id="3.40.30.10">
    <property type="entry name" value="Glutaredoxin"/>
    <property type="match status" value="1"/>
</dbReference>
<dbReference type="Proteomes" id="UP000006683">
    <property type="component" value="Chromosome"/>
</dbReference>
<evidence type="ECO:0000313" key="7">
    <source>
        <dbReference type="EMBL" id="ADN76097.1"/>
    </source>
</evidence>
<dbReference type="EMBL" id="CP002209">
    <property type="protein sequence ID" value="ADN76097.1"/>
    <property type="molecule type" value="Genomic_DNA"/>
</dbReference>
<dbReference type="CDD" id="cd00340">
    <property type="entry name" value="GSH_Peroxidase"/>
    <property type="match status" value="1"/>
</dbReference>
<name>E1ST50_FERBD</name>
<feature type="active site" evidence="4">
    <location>
        <position position="37"/>
    </location>
</feature>
<evidence type="ECO:0000256" key="2">
    <source>
        <dbReference type="ARBA" id="ARBA00022559"/>
    </source>
</evidence>
<feature type="domain" description="Thioredoxin" evidence="6">
    <location>
        <begin position="1"/>
        <end position="160"/>
    </location>
</feature>
<comment type="similarity">
    <text evidence="1 5">Belongs to the glutathione peroxidase family.</text>
</comment>
<gene>
    <name evidence="7" type="ordered locus">Fbal_1894</name>
</gene>
<dbReference type="Pfam" id="PF00255">
    <property type="entry name" value="GSHPx"/>
    <property type="match status" value="1"/>
</dbReference>
<dbReference type="PRINTS" id="PR01011">
    <property type="entry name" value="GLUTPROXDASE"/>
</dbReference>
<evidence type="ECO:0000256" key="1">
    <source>
        <dbReference type="ARBA" id="ARBA00006926"/>
    </source>
</evidence>
<dbReference type="PROSITE" id="PS51355">
    <property type="entry name" value="GLUTATHIONE_PEROXID_3"/>
    <property type="match status" value="1"/>
</dbReference>
<proteinExistence type="inferred from homology"/>
<reference evidence="7 8" key="1">
    <citation type="journal article" date="2010" name="Stand. Genomic Sci.">
        <title>Complete genome sequence of Ferrimonas balearica type strain (PAT).</title>
        <authorList>
            <person name="Nolan M."/>
            <person name="Sikorski J."/>
            <person name="Davenport K."/>
            <person name="Lucas S."/>
            <person name="Glavina Del Rio T."/>
            <person name="Tice H."/>
            <person name="Cheng J."/>
            <person name="Goodwin L."/>
            <person name="Pitluck S."/>
            <person name="Liolios K."/>
            <person name="Ivanova N."/>
            <person name="Mavromatis K."/>
            <person name="Ovchinnikova G."/>
            <person name="Pati A."/>
            <person name="Chen A."/>
            <person name="Palaniappan K."/>
            <person name="Land M."/>
            <person name="Hauser L."/>
            <person name="Chang Y."/>
            <person name="Jeffries C."/>
            <person name="Tapia R."/>
            <person name="Brettin T."/>
            <person name="Detter J."/>
            <person name="Han C."/>
            <person name="Yasawong M."/>
            <person name="Rohde M."/>
            <person name="Tindall B."/>
            <person name="Goker M."/>
            <person name="Woyke T."/>
            <person name="Bristow J."/>
            <person name="Eisen J."/>
            <person name="Markowitz V."/>
            <person name="Hugenholtz P."/>
            <person name="Kyrpides N."/>
            <person name="Klenk H."/>
            <person name="Lapidus A."/>
        </authorList>
    </citation>
    <scope>NUCLEOTIDE SEQUENCE [LARGE SCALE GENOMIC DNA]</scope>
    <source>
        <strain evidence="8">DSM 9799 / CCM 4581 / KCTC 23876 / PAT</strain>
    </source>
</reference>
<dbReference type="InterPro" id="IPR013766">
    <property type="entry name" value="Thioredoxin_domain"/>
</dbReference>
<dbReference type="PANTHER" id="PTHR11592:SF78">
    <property type="entry name" value="GLUTATHIONE PEROXIDASE"/>
    <property type="match status" value="1"/>
</dbReference>
<keyword evidence="2 5" id="KW-0575">Peroxidase</keyword>
<evidence type="ECO:0000256" key="5">
    <source>
        <dbReference type="RuleBase" id="RU000499"/>
    </source>
</evidence>
<dbReference type="PIRSF" id="PIRSF000303">
    <property type="entry name" value="Glutathion_perox"/>
    <property type="match status" value="1"/>
</dbReference>
<evidence type="ECO:0000256" key="4">
    <source>
        <dbReference type="PIRSR" id="PIRSR000303-1"/>
    </source>
</evidence>
<dbReference type="eggNOG" id="COG0386">
    <property type="taxonomic scope" value="Bacteria"/>
</dbReference>
<dbReference type="HOGENOM" id="CLU_029507_2_2_6"/>
<dbReference type="InterPro" id="IPR029760">
    <property type="entry name" value="GPX_CS"/>
</dbReference>
<dbReference type="InterPro" id="IPR029759">
    <property type="entry name" value="GPX_AS"/>
</dbReference>
<dbReference type="FunFam" id="3.40.30.10:FF:000010">
    <property type="entry name" value="Glutathione peroxidase"/>
    <property type="match status" value="1"/>
</dbReference>